<accession>A0A0K2LBU6</accession>
<evidence type="ECO:0000259" key="3">
    <source>
        <dbReference type="Pfam" id="PF02517"/>
    </source>
</evidence>
<dbReference type="OrthoDB" id="8607342at2"/>
<keyword evidence="2" id="KW-0472">Membrane</keyword>
<feature type="transmembrane region" description="Helical" evidence="2">
    <location>
        <begin position="152"/>
        <end position="176"/>
    </location>
</feature>
<keyword evidence="2" id="KW-0812">Transmembrane</keyword>
<dbReference type="Proteomes" id="UP000061546">
    <property type="component" value="Chromosome"/>
</dbReference>
<dbReference type="GO" id="GO:0080120">
    <property type="term" value="P:CAAX-box protein maturation"/>
    <property type="evidence" value="ECO:0007669"/>
    <property type="project" value="UniProtKB-ARBA"/>
</dbReference>
<dbReference type="InterPro" id="IPR052710">
    <property type="entry name" value="CAAX_protease"/>
</dbReference>
<dbReference type="STRING" id="1074467.JP39_04380"/>
<feature type="transmembrane region" description="Helical" evidence="2">
    <location>
        <begin position="86"/>
        <end position="108"/>
    </location>
</feature>
<dbReference type="EMBL" id="CP012559">
    <property type="protein sequence ID" value="ALB28653.1"/>
    <property type="molecule type" value="Genomic_DNA"/>
</dbReference>
<organism evidence="4 5">
    <name type="scientific">Companilactobacillus heilongjiangensis</name>
    <dbReference type="NCBI Taxonomy" id="1074467"/>
    <lineage>
        <taxon>Bacteria</taxon>
        <taxon>Bacillati</taxon>
        <taxon>Bacillota</taxon>
        <taxon>Bacilli</taxon>
        <taxon>Lactobacillales</taxon>
        <taxon>Lactobacillaceae</taxon>
        <taxon>Companilactobacillus</taxon>
    </lineage>
</organism>
<protein>
    <recommendedName>
        <fullName evidence="3">CAAX prenyl protease 2/Lysostaphin resistance protein A-like domain-containing protein</fullName>
    </recommendedName>
</protein>
<dbReference type="PANTHER" id="PTHR36435:SF1">
    <property type="entry name" value="CAAX AMINO TERMINAL PROTEASE FAMILY PROTEIN"/>
    <property type="match status" value="1"/>
</dbReference>
<evidence type="ECO:0000313" key="5">
    <source>
        <dbReference type="Proteomes" id="UP000061546"/>
    </source>
</evidence>
<evidence type="ECO:0000256" key="2">
    <source>
        <dbReference type="SAM" id="Phobius"/>
    </source>
</evidence>
<dbReference type="InterPro" id="IPR003675">
    <property type="entry name" value="Rce1/LyrA-like_dom"/>
</dbReference>
<dbReference type="GO" id="GO:0004175">
    <property type="term" value="F:endopeptidase activity"/>
    <property type="evidence" value="ECO:0007669"/>
    <property type="project" value="UniProtKB-ARBA"/>
</dbReference>
<feature type="transmembrane region" description="Helical" evidence="2">
    <location>
        <begin position="182"/>
        <end position="201"/>
    </location>
</feature>
<dbReference type="AlphaFoldDB" id="A0A0K2LBU6"/>
<feature type="transmembrane region" description="Helical" evidence="2">
    <location>
        <begin position="213"/>
        <end position="231"/>
    </location>
</feature>
<comment type="similarity">
    <text evidence="1">Belongs to the UPF0177 family.</text>
</comment>
<evidence type="ECO:0000313" key="4">
    <source>
        <dbReference type="EMBL" id="ALB28653.1"/>
    </source>
</evidence>
<dbReference type="KEGG" id="lhi:JP39_04380"/>
<feature type="transmembrane region" description="Helical" evidence="2">
    <location>
        <begin position="12"/>
        <end position="31"/>
    </location>
</feature>
<name>A0A0K2LBU6_9LACO</name>
<feature type="transmembrane region" description="Helical" evidence="2">
    <location>
        <begin position="51"/>
        <end position="74"/>
    </location>
</feature>
<proteinExistence type="inferred from homology"/>
<reference evidence="4 5" key="1">
    <citation type="submission" date="2015-08" db="EMBL/GenBank/DDBJ databases">
        <title>Genomic sequence of Lactobacillus heilongjiangensis DSM 28069, isolated from Chinese traditional pickle.</title>
        <authorList>
            <person name="Jiang X."/>
            <person name="Zheng B."/>
            <person name="Cheng H."/>
        </authorList>
    </citation>
    <scope>NUCLEOTIDE SEQUENCE [LARGE SCALE GENOMIC DNA]</scope>
    <source>
        <strain evidence="4 5">DSM 28069</strain>
    </source>
</reference>
<sequence length="232" mass="26007">MKNIKNNYHPIRVILHIIVFLGLFLLEQLPLSILTLTKKDLGSSYPIYQKYAPFATILLLIISATIIILVFKHIRKAPAQKFTKQTWFVIGIATVLTLLINVATVPFMRSSNDNVEALKLVANNSIAILIIFTIFVAPILEEIIFRGIFMNWFFVDKPFLAILISGVLFGYVHAPFSADTDWIYALSKILLGIVLAGVYYRTKNIKADITVHFLNNFLAILGGAITTGVILL</sequence>
<gene>
    <name evidence="4" type="ORF">JP39_04380</name>
</gene>
<dbReference type="PANTHER" id="PTHR36435">
    <property type="entry name" value="SLR1288 PROTEIN"/>
    <property type="match status" value="1"/>
</dbReference>
<keyword evidence="5" id="KW-1185">Reference proteome</keyword>
<feature type="transmembrane region" description="Helical" evidence="2">
    <location>
        <begin position="120"/>
        <end position="140"/>
    </location>
</feature>
<feature type="domain" description="CAAX prenyl protease 2/Lysostaphin resistance protein A-like" evidence="3">
    <location>
        <begin position="125"/>
        <end position="218"/>
    </location>
</feature>
<evidence type="ECO:0000256" key="1">
    <source>
        <dbReference type="ARBA" id="ARBA00009067"/>
    </source>
</evidence>
<dbReference type="Pfam" id="PF02517">
    <property type="entry name" value="Rce1-like"/>
    <property type="match status" value="1"/>
</dbReference>
<dbReference type="RefSeq" id="WP_041500834.1">
    <property type="nucleotide sequence ID" value="NZ_BJDV01000012.1"/>
</dbReference>
<keyword evidence="2" id="KW-1133">Transmembrane helix</keyword>